<dbReference type="PRINTS" id="PR00455">
    <property type="entry name" value="HTHTETR"/>
</dbReference>
<keyword evidence="1 2" id="KW-0238">DNA-binding</keyword>
<evidence type="ECO:0000313" key="4">
    <source>
        <dbReference type="EMBL" id="MBP1947171.1"/>
    </source>
</evidence>
<keyword evidence="5" id="KW-1185">Reference proteome</keyword>
<evidence type="ECO:0000256" key="2">
    <source>
        <dbReference type="PROSITE-ProRule" id="PRU00335"/>
    </source>
</evidence>
<reference evidence="4 5" key="1">
    <citation type="submission" date="2021-03" db="EMBL/GenBank/DDBJ databases">
        <title>Genomic Encyclopedia of Type Strains, Phase IV (KMG-IV): sequencing the most valuable type-strain genomes for metagenomic binning, comparative biology and taxonomic classification.</title>
        <authorList>
            <person name="Goeker M."/>
        </authorList>
    </citation>
    <scope>NUCLEOTIDE SEQUENCE [LARGE SCALE GENOMIC DNA]</scope>
    <source>
        <strain evidence="4 5">DSM 21085</strain>
    </source>
</reference>
<dbReference type="InterPro" id="IPR001647">
    <property type="entry name" value="HTH_TetR"/>
</dbReference>
<proteinExistence type="predicted"/>
<evidence type="ECO:0000313" key="5">
    <source>
        <dbReference type="Proteomes" id="UP001519328"/>
    </source>
</evidence>
<accession>A0ABS4H8D8</accession>
<dbReference type="Gene3D" id="1.10.357.10">
    <property type="entry name" value="Tetracycline Repressor, domain 2"/>
    <property type="match status" value="1"/>
</dbReference>
<dbReference type="EMBL" id="JAGGKK010000001">
    <property type="protein sequence ID" value="MBP1947171.1"/>
    <property type="molecule type" value="Genomic_DNA"/>
</dbReference>
<dbReference type="PROSITE" id="PS50977">
    <property type="entry name" value="HTH_TETR_2"/>
    <property type="match status" value="1"/>
</dbReference>
<dbReference type="RefSeq" id="WP_209478831.1">
    <property type="nucleotide sequence ID" value="NZ_JAGGKK010000001.1"/>
</dbReference>
<organism evidence="4 5">
    <name type="scientific">Virgibacillus litoralis</name>
    <dbReference type="NCBI Taxonomy" id="578221"/>
    <lineage>
        <taxon>Bacteria</taxon>
        <taxon>Bacillati</taxon>
        <taxon>Bacillota</taxon>
        <taxon>Bacilli</taxon>
        <taxon>Bacillales</taxon>
        <taxon>Bacillaceae</taxon>
        <taxon>Virgibacillus</taxon>
    </lineage>
</organism>
<gene>
    <name evidence="4" type="ORF">J2Z82_000094</name>
</gene>
<protein>
    <submittedName>
        <fullName evidence="4">AcrR family transcriptional regulator</fullName>
    </submittedName>
</protein>
<evidence type="ECO:0000256" key="1">
    <source>
        <dbReference type="ARBA" id="ARBA00023125"/>
    </source>
</evidence>
<dbReference type="Proteomes" id="UP001519328">
    <property type="component" value="Unassembled WGS sequence"/>
</dbReference>
<sequence>MNVKRKEIQTARMWRFFLDATSELIEEKGLHHITIREIADRAGYTSSTVYNYFRDLSHLKFFAVMRDTDKYLKDLPGYMEKGNNTVEKWLYAWECFCKHSFQLPEVYSLLYIENLGTIPEELMQNYYQVYANELINLSEEVQSIITHHNIATRSSLYIQSAKEEGFIHEEDIEYIADMTMLIWTGMLTNLLNLRRNVSKEEAAKQTMNYVYKSIMSTVVPEKRKEVNYIYGDRNDNENGSSTS</sequence>
<evidence type="ECO:0000259" key="3">
    <source>
        <dbReference type="PROSITE" id="PS50977"/>
    </source>
</evidence>
<dbReference type="InterPro" id="IPR009057">
    <property type="entry name" value="Homeodomain-like_sf"/>
</dbReference>
<feature type="DNA-binding region" description="H-T-H motif" evidence="2">
    <location>
        <begin position="34"/>
        <end position="53"/>
    </location>
</feature>
<name>A0ABS4H8D8_9BACI</name>
<feature type="domain" description="HTH tetR-type" evidence="3">
    <location>
        <begin position="11"/>
        <end position="71"/>
    </location>
</feature>
<dbReference type="Pfam" id="PF00440">
    <property type="entry name" value="TetR_N"/>
    <property type="match status" value="1"/>
</dbReference>
<comment type="caution">
    <text evidence="4">The sequence shown here is derived from an EMBL/GenBank/DDBJ whole genome shotgun (WGS) entry which is preliminary data.</text>
</comment>
<dbReference type="SUPFAM" id="SSF46689">
    <property type="entry name" value="Homeodomain-like"/>
    <property type="match status" value="1"/>
</dbReference>